<protein>
    <recommendedName>
        <fullName evidence="1">Proteasome assembly chaperone 2</fullName>
    </recommendedName>
</protein>
<keyword evidence="5" id="KW-1185">Reference proteome</keyword>
<dbReference type="InterPro" id="IPR019151">
    <property type="entry name" value="Proteasome_assmbl_chaperone_2"/>
</dbReference>
<organism evidence="4 5">
    <name type="scientific">Arxiozyma heterogenica</name>
    <dbReference type="NCBI Taxonomy" id="278026"/>
    <lineage>
        <taxon>Eukaryota</taxon>
        <taxon>Fungi</taxon>
        <taxon>Dikarya</taxon>
        <taxon>Ascomycota</taxon>
        <taxon>Saccharomycotina</taxon>
        <taxon>Saccharomycetes</taxon>
        <taxon>Saccharomycetales</taxon>
        <taxon>Saccharomycetaceae</taxon>
        <taxon>Arxiozyma</taxon>
    </lineage>
</organism>
<dbReference type="InterPro" id="IPR016562">
    <property type="entry name" value="Proteasome_assmbl_chp_2_euk"/>
</dbReference>
<gene>
    <name evidence="4" type="ORF">RI543_004810</name>
</gene>
<name>A0AAN7ZRF0_9SACH</name>
<dbReference type="EMBL" id="JAWIZZ010000061">
    <property type="protein sequence ID" value="KAK5773909.1"/>
    <property type="molecule type" value="Genomic_DNA"/>
</dbReference>
<dbReference type="PANTHER" id="PTHR12970">
    <property type="entry name" value="PROTEASOME ASSEMBLY CHAPERONE 2"/>
    <property type="match status" value="1"/>
</dbReference>
<evidence type="ECO:0000313" key="5">
    <source>
        <dbReference type="Proteomes" id="UP001306508"/>
    </source>
</evidence>
<dbReference type="PANTHER" id="PTHR12970:SF1">
    <property type="entry name" value="PROTEASOME ASSEMBLY CHAPERONE 2"/>
    <property type="match status" value="1"/>
</dbReference>
<evidence type="ECO:0000256" key="2">
    <source>
        <dbReference type="ARBA" id="ARBA00023186"/>
    </source>
</evidence>
<reference evidence="5" key="1">
    <citation type="submission" date="2023-07" db="EMBL/GenBank/DDBJ databases">
        <title>A draft genome of Kazachstania heterogenica Y-27499.</title>
        <authorList>
            <person name="Donic C."/>
            <person name="Kralova J.S."/>
            <person name="Fidel L."/>
            <person name="Ben-Dor S."/>
            <person name="Jung S."/>
        </authorList>
    </citation>
    <scope>NUCLEOTIDE SEQUENCE [LARGE SCALE GENOMIC DNA]</scope>
    <source>
        <strain evidence="5">Y27499</strain>
    </source>
</reference>
<evidence type="ECO:0000256" key="3">
    <source>
        <dbReference type="ARBA" id="ARBA00025745"/>
    </source>
</evidence>
<keyword evidence="2" id="KW-0143">Chaperone</keyword>
<comment type="similarity">
    <text evidence="3">Belongs to the PSMG2 family.</text>
</comment>
<dbReference type="GO" id="GO:0005634">
    <property type="term" value="C:nucleus"/>
    <property type="evidence" value="ECO:0007669"/>
    <property type="project" value="TreeGrafter"/>
</dbReference>
<dbReference type="GO" id="GO:0005829">
    <property type="term" value="C:cytosol"/>
    <property type="evidence" value="ECO:0007669"/>
    <property type="project" value="TreeGrafter"/>
</dbReference>
<dbReference type="Gene3D" id="3.40.50.10900">
    <property type="entry name" value="PAC-like subunit"/>
    <property type="match status" value="2"/>
</dbReference>
<accession>A0AAN7ZRF0</accession>
<dbReference type="Pfam" id="PF09754">
    <property type="entry name" value="PAC2"/>
    <property type="match status" value="1"/>
</dbReference>
<sequence>MTLVLPLVSTGNVPQLTVDLILHSFDDDFHFVEDLDSKYLHPFVGPLDHTFDSNNDTSNNNSPSLYSSSLTDIKNQRPKLYSSALELFSNKDRSVYILQQRTPIIQGYINNFIIEVLSPLINRLKIRKLSILDSYGVFDTNIVTSFRMNNSNNNDTNNNHYLTSAISNTISTNTATNISIGTCNVNSINDITSNFQQSLNLKFDSNSNLHYTSQFFKFNLSDPIQEISTNQTIFKIVYHLLNNLNSSLSEIKYFTMLVHEGDNSMDAKYFVRSCLPMIINEKYSVSRDSQFKIPISWMGVYGMTDIPSTIEEGIYI</sequence>
<evidence type="ECO:0000313" key="4">
    <source>
        <dbReference type="EMBL" id="KAK5773909.1"/>
    </source>
</evidence>
<comment type="caution">
    <text evidence="4">The sequence shown here is derived from an EMBL/GenBank/DDBJ whole genome shotgun (WGS) entry which is preliminary data.</text>
</comment>
<proteinExistence type="inferred from homology"/>
<dbReference type="Proteomes" id="UP001306508">
    <property type="component" value="Unassembled WGS sequence"/>
</dbReference>
<dbReference type="InterPro" id="IPR038389">
    <property type="entry name" value="PSMG2_sf"/>
</dbReference>
<dbReference type="PIRSF" id="PIRSF010044">
    <property type="entry name" value="UCP010044"/>
    <property type="match status" value="1"/>
</dbReference>
<dbReference type="AlphaFoldDB" id="A0AAN7ZRF0"/>
<dbReference type="GO" id="GO:0043248">
    <property type="term" value="P:proteasome assembly"/>
    <property type="evidence" value="ECO:0007669"/>
    <property type="project" value="TreeGrafter"/>
</dbReference>
<evidence type="ECO:0000256" key="1">
    <source>
        <dbReference type="ARBA" id="ARBA00019186"/>
    </source>
</evidence>